<feature type="binding site" evidence="5">
    <location>
        <position position="130"/>
    </location>
    <ligand>
        <name>Fe cation</name>
        <dbReference type="ChEBI" id="CHEBI:24875"/>
        <label>1</label>
    </ligand>
</feature>
<dbReference type="GO" id="GO:0006826">
    <property type="term" value="P:iron ion transport"/>
    <property type="evidence" value="ECO:0007669"/>
    <property type="project" value="InterPro"/>
</dbReference>
<dbReference type="InterPro" id="IPR041719">
    <property type="entry name" value="Ferritin_prok"/>
</dbReference>
<evidence type="ECO:0000256" key="1">
    <source>
        <dbReference type="ARBA" id="ARBA00022434"/>
    </source>
</evidence>
<keyword evidence="3" id="KW-0560">Oxidoreductase</keyword>
<feature type="domain" description="Ferritin-like diiron" evidence="7">
    <location>
        <begin position="3"/>
        <end position="148"/>
    </location>
</feature>
<dbReference type="GO" id="GO:0004322">
    <property type="term" value="F:ferroxidase activity"/>
    <property type="evidence" value="ECO:0007669"/>
    <property type="project" value="TreeGrafter"/>
</dbReference>
<dbReference type="Pfam" id="PF00210">
    <property type="entry name" value="Ferritin"/>
    <property type="match status" value="1"/>
</dbReference>
<evidence type="ECO:0000256" key="4">
    <source>
        <dbReference type="ARBA" id="ARBA00023004"/>
    </source>
</evidence>
<feature type="binding site" evidence="5">
    <location>
        <position position="53"/>
    </location>
    <ligand>
        <name>Fe cation</name>
        <dbReference type="ChEBI" id="CHEBI:24875"/>
        <label>1</label>
    </ligand>
</feature>
<evidence type="ECO:0000259" key="7">
    <source>
        <dbReference type="PROSITE" id="PS50905"/>
    </source>
</evidence>
<dbReference type="InterPro" id="IPR012347">
    <property type="entry name" value="Ferritin-like"/>
</dbReference>
<dbReference type="RefSeq" id="WP_005389237.1">
    <property type="nucleotide sequence ID" value="NZ_CP066007.1"/>
</dbReference>
<dbReference type="GO" id="GO:0008198">
    <property type="term" value="F:ferrous iron binding"/>
    <property type="evidence" value="ECO:0007669"/>
    <property type="project" value="TreeGrafter"/>
</dbReference>
<dbReference type="InterPro" id="IPR009040">
    <property type="entry name" value="Ferritin-like_diiron"/>
</dbReference>
<dbReference type="InterPro" id="IPR008331">
    <property type="entry name" value="Ferritin_DPS_dom"/>
</dbReference>
<keyword evidence="1 6" id="KW-0409">Iron storage</keyword>
<reference evidence="8 9" key="1">
    <citation type="submission" date="2020-12" db="EMBL/GenBank/DDBJ databases">
        <title>FDA dAtabase for Regulatory Grade micrObial Sequences (FDA-ARGOS): Supporting development and validation of Infectious Disease Dx tests.</title>
        <authorList>
            <person name="Sproer C."/>
            <person name="Gronow S."/>
            <person name="Severitt S."/>
            <person name="Schroder I."/>
            <person name="Tallon L."/>
            <person name="Sadzewicz L."/>
            <person name="Zhao X."/>
            <person name="Boylan J."/>
            <person name="Ott S."/>
            <person name="Bowen H."/>
            <person name="Vavikolanu K."/>
            <person name="Mehta A."/>
            <person name="Aluvathingal J."/>
            <person name="Nadendla S."/>
            <person name="Lowell S."/>
            <person name="Myers T."/>
            <person name="Yan Y."/>
            <person name="Sichtig H."/>
        </authorList>
    </citation>
    <scope>NUCLEOTIDE SEQUENCE [LARGE SCALE GENOMIC DNA]</scope>
    <source>
        <strain evidence="8 9">FDAARGOS_1053</strain>
    </source>
</reference>
<feature type="binding site" evidence="5">
    <location>
        <position position="20"/>
    </location>
    <ligand>
        <name>Fe cation</name>
        <dbReference type="ChEBI" id="CHEBI:24875"/>
        <label>1</label>
    </ligand>
</feature>
<gene>
    <name evidence="8" type="ORF">I6I10_06300</name>
</gene>
<dbReference type="GeneID" id="92760653"/>
<organism evidence="8 9">
    <name type="scientific">Corynebacterium glucuronolyticum</name>
    <dbReference type="NCBI Taxonomy" id="39791"/>
    <lineage>
        <taxon>Bacteria</taxon>
        <taxon>Bacillati</taxon>
        <taxon>Actinomycetota</taxon>
        <taxon>Actinomycetes</taxon>
        <taxon>Mycobacteriales</taxon>
        <taxon>Corynebacteriaceae</taxon>
        <taxon>Corynebacterium</taxon>
    </lineage>
</organism>
<keyword evidence="2 5" id="KW-0479">Metal-binding</keyword>
<dbReference type="InterPro" id="IPR009078">
    <property type="entry name" value="Ferritin-like_SF"/>
</dbReference>
<evidence type="ECO:0000313" key="9">
    <source>
        <dbReference type="Proteomes" id="UP000596145"/>
    </source>
</evidence>
<evidence type="ECO:0000256" key="2">
    <source>
        <dbReference type="ARBA" id="ARBA00022723"/>
    </source>
</evidence>
<dbReference type="Gene3D" id="1.20.1260.10">
    <property type="match status" value="1"/>
</dbReference>
<dbReference type="PANTHER" id="PTHR11431">
    <property type="entry name" value="FERRITIN"/>
    <property type="match status" value="1"/>
</dbReference>
<sequence length="170" mass="18755">MSMTIDNKLLTAINEQVNAEFQAALIYQQLSYEMDALSLPGLCDWFASHAVEEQSHAAKFAQHLLDRSEKVALHTIEVPSLTINSALDAFKAAYDHEKKVSAMIRDLALIADEVKDLDSRSLINFFLDEQIEEEATVSEIVDQLELVGSDGSGILRIDARLGGESTSEEA</sequence>
<evidence type="ECO:0000313" key="8">
    <source>
        <dbReference type="EMBL" id="QQB47485.1"/>
    </source>
</evidence>
<dbReference type="CDD" id="cd01055">
    <property type="entry name" value="Nonheme_Ferritin"/>
    <property type="match status" value="1"/>
</dbReference>
<feature type="binding site" evidence="5">
    <location>
        <position position="97"/>
    </location>
    <ligand>
        <name>Fe cation</name>
        <dbReference type="ChEBI" id="CHEBI:24875"/>
        <label>1</label>
    </ligand>
</feature>
<accession>A0A7T4EHJ0</accession>
<dbReference type="SUPFAM" id="SSF47240">
    <property type="entry name" value="Ferritin-like"/>
    <property type="match status" value="1"/>
</dbReference>
<dbReference type="GO" id="GO:0006879">
    <property type="term" value="P:intracellular iron ion homeostasis"/>
    <property type="evidence" value="ECO:0007669"/>
    <property type="project" value="UniProtKB-KW"/>
</dbReference>
<proteinExistence type="predicted"/>
<feature type="binding site" evidence="5">
    <location>
        <position position="56"/>
    </location>
    <ligand>
        <name>Fe cation</name>
        <dbReference type="ChEBI" id="CHEBI:24875"/>
        <label>1</label>
    </ligand>
</feature>
<dbReference type="OrthoDB" id="9801481at2"/>
<dbReference type="InterPro" id="IPR001519">
    <property type="entry name" value="Ferritin"/>
</dbReference>
<dbReference type="PROSITE" id="PS50905">
    <property type="entry name" value="FERRITIN_LIKE"/>
    <property type="match status" value="1"/>
</dbReference>
<dbReference type="AlphaFoldDB" id="A0A7T4EHJ0"/>
<dbReference type="Proteomes" id="UP000596145">
    <property type="component" value="Chromosome"/>
</dbReference>
<dbReference type="GO" id="GO:0005829">
    <property type="term" value="C:cytosol"/>
    <property type="evidence" value="ECO:0007669"/>
    <property type="project" value="TreeGrafter"/>
</dbReference>
<evidence type="ECO:0000256" key="5">
    <source>
        <dbReference type="PIRSR" id="PIRSR601519-1"/>
    </source>
</evidence>
<evidence type="ECO:0000256" key="6">
    <source>
        <dbReference type="RuleBase" id="RU361145"/>
    </source>
</evidence>
<protein>
    <recommendedName>
        <fullName evidence="6">Ferritin</fullName>
    </recommendedName>
</protein>
<dbReference type="GO" id="GO:0008199">
    <property type="term" value="F:ferric iron binding"/>
    <property type="evidence" value="ECO:0007669"/>
    <property type="project" value="InterPro"/>
</dbReference>
<dbReference type="PANTHER" id="PTHR11431:SF127">
    <property type="entry name" value="BACTERIAL NON-HEME FERRITIN"/>
    <property type="match status" value="1"/>
</dbReference>
<evidence type="ECO:0000256" key="3">
    <source>
        <dbReference type="ARBA" id="ARBA00023002"/>
    </source>
</evidence>
<name>A0A7T4EHJ0_9CORY</name>
<keyword evidence="4 5" id="KW-0408">Iron</keyword>
<dbReference type="EMBL" id="CP066007">
    <property type="protein sequence ID" value="QQB47485.1"/>
    <property type="molecule type" value="Genomic_DNA"/>
</dbReference>